<reference evidence="7" key="1">
    <citation type="journal article" date="2020" name="Cell">
        <title>Large-Scale Comparative Analyses of Tick Genomes Elucidate Their Genetic Diversity and Vector Capacities.</title>
        <authorList>
            <consortium name="Tick Genome and Microbiome Consortium (TIGMIC)"/>
            <person name="Jia N."/>
            <person name="Wang J."/>
            <person name="Shi W."/>
            <person name="Du L."/>
            <person name="Sun Y."/>
            <person name="Zhan W."/>
            <person name="Jiang J.F."/>
            <person name="Wang Q."/>
            <person name="Zhang B."/>
            <person name="Ji P."/>
            <person name="Bell-Sakyi L."/>
            <person name="Cui X.M."/>
            <person name="Yuan T.T."/>
            <person name="Jiang B.G."/>
            <person name="Yang W.F."/>
            <person name="Lam T.T."/>
            <person name="Chang Q.C."/>
            <person name="Ding S.J."/>
            <person name="Wang X.J."/>
            <person name="Zhu J.G."/>
            <person name="Ruan X.D."/>
            <person name="Zhao L."/>
            <person name="Wei J.T."/>
            <person name="Ye R.Z."/>
            <person name="Que T.C."/>
            <person name="Du C.H."/>
            <person name="Zhou Y.H."/>
            <person name="Cheng J.X."/>
            <person name="Dai P.F."/>
            <person name="Guo W.B."/>
            <person name="Han X.H."/>
            <person name="Huang E.J."/>
            <person name="Li L.F."/>
            <person name="Wei W."/>
            <person name="Gao Y.C."/>
            <person name="Liu J.Z."/>
            <person name="Shao H.Z."/>
            <person name="Wang X."/>
            <person name="Wang C.C."/>
            <person name="Yang T.C."/>
            <person name="Huo Q.B."/>
            <person name="Li W."/>
            <person name="Chen H.Y."/>
            <person name="Chen S.E."/>
            <person name="Zhou L.G."/>
            <person name="Ni X.B."/>
            <person name="Tian J.H."/>
            <person name="Sheng Y."/>
            <person name="Liu T."/>
            <person name="Pan Y.S."/>
            <person name="Xia L.Y."/>
            <person name="Li J."/>
            <person name="Zhao F."/>
            <person name="Cao W.C."/>
        </authorList>
    </citation>
    <scope>NUCLEOTIDE SEQUENCE</scope>
    <source>
        <strain evidence="7">Rmic-2018</strain>
    </source>
</reference>
<feature type="compositionally biased region" description="Basic and acidic residues" evidence="4">
    <location>
        <begin position="978"/>
        <end position="998"/>
    </location>
</feature>
<evidence type="ECO:0000256" key="2">
    <source>
        <dbReference type="ARBA" id="ARBA00010097"/>
    </source>
</evidence>
<gene>
    <name evidence="7" type="ORF">HPB51_014384</name>
</gene>
<dbReference type="PROSITE" id="PS51293">
    <property type="entry name" value="SANT"/>
    <property type="match status" value="2"/>
</dbReference>
<feature type="region of interest" description="Disordered" evidence="4">
    <location>
        <begin position="1"/>
        <end position="45"/>
    </location>
</feature>
<feature type="region of interest" description="Disordered" evidence="4">
    <location>
        <begin position="1479"/>
        <end position="1516"/>
    </location>
</feature>
<feature type="compositionally biased region" description="Basic and acidic residues" evidence="4">
    <location>
        <begin position="1"/>
        <end position="12"/>
    </location>
</feature>
<dbReference type="InterPro" id="IPR051571">
    <property type="entry name" value="N-CoR_corepressor"/>
</dbReference>
<dbReference type="CDD" id="cd00167">
    <property type="entry name" value="SANT"/>
    <property type="match status" value="1"/>
</dbReference>
<evidence type="ECO:0000313" key="7">
    <source>
        <dbReference type="EMBL" id="KAH8041236.1"/>
    </source>
</evidence>
<dbReference type="PANTHER" id="PTHR13992">
    <property type="entry name" value="NUCLEAR RECEPTOR CO-REPRESSOR RELATED NCOR"/>
    <property type="match status" value="1"/>
</dbReference>
<feature type="region of interest" description="Disordered" evidence="4">
    <location>
        <begin position="530"/>
        <end position="572"/>
    </location>
</feature>
<comment type="caution">
    <text evidence="7">The sequence shown here is derived from an EMBL/GenBank/DDBJ whole genome shotgun (WGS) entry which is preliminary data.</text>
</comment>
<sequence>MPRTSGGERGHDAGSPYKRAGPLSPPLAGTRGYPYPQDPTRAHFSPLLNSTQQSYRDAFQHVRRRPSLLPTPAEYAANQAERERYLEAYRFPQYEQRDLGGGLVGLVGGPPGGSAAAAAAAAAGAASGLVEPLEVVHLNKRPRLALQQPLLIDTSSPHHHQHPSSSSSHLSSQHHLMGVEVKKEPAAYVPQTEAISPTLPGEDGRPPLSPQGRSSKDDLLSAINRIDREIAQVESQTNKLRKKQQELEANNPADSKKDTQETAPIEPKQLSVAQVVYSENRKKAQLAHATLDNLGPKVDLPMYNQPSDTAIYHENKKKFHEFRKSLMIYFKRRAQEREAREKYLTDTYNQLMQAWLKKMDKRENNAARKAKDQKQREFFEKQFPELKKQREDRERFSRAGQRVRSEAELEEIMDGLQEQENEDRKMRSYAVVPPILVDVRSRRPRYLNRNSLVEDLSAEYKDRQLNNIWTEQEKEIFREKYLQHPKNFGVIASHLERKSVADCVQYYYLTKKSENYKQLLRKHNVKKRTRAMVKAPVPPASQPQPASAATPPPSQQPQANGPIGEEASKPPCIVDTINGLKTPLLEKVPEASIASSMENKDRGGETGPPCMVCRSRLEKSGQWRPLTKANCHMCPIPTCKTPKRKMKRLRPLPAKWTELDNDLKESISKELQIPAGIQKCCSACFNRITRKLDPHPPSEDGGDSSRWTEEEMEMAKRGLREYGTDWPAVASVVQSKSKEQCRNFYFNYKRKLGLDEIVRTFREAQGGKDDGKRQVSDDEDSGETTTSCEEDNGADHCSSDTASACSPSGKQMDEVSGWECDKPIPIRPTLAVSSAPPHHGDMTPKGPADLNNGLEASADYDSSATVSADEGQGAPEAEGSSRHHRSGGPADVKEASHEGATCMRDLIFQAIEMTLQYSMKPGRNGPPTKECSPEGPAPPPSSSTVAPEPVPRFPTSPTWLPHPSIIAVSRDDEYEVQDLSKKSSREPSPPRELRREKLPPAPFATAYSAQSYIAAAQPPPAHSNHLRRTPDPSPQVLYAQRSYGPPERPPPHLVAQSLAPRSLTKPGKSSVPPPPPLVAASKPPLSPKLMFKESKPSGSITQGTPLNQPAVGSFQPTRYEGLLRQTPPQGKEPSSAADADASRLVGLTARASPQARDSSPAPALHPVYQVPAYYGTQGAPPPPVFLQHAPSAAVERPPPADTSPGGWAGPGKPLALHQGTAGGTPPSSAATSRQNVIRSVPWSTGPKSVIQAPKAGSPRAELESPSGRRVQSPRGGGQPYAVVSPSSHDPFTTLVNAAAAQPSLAVPKEDQKTRERPAVEGLEKSLLEMHQRPRQFIGGDMPPPSDFRGEAERAAMRAAAEEQRYLDSRRGVEPADIRQPLRLPRGDAFTREQFEREMRQQTPKEHQPKYLSRTQQQAELDNEASRIFSQSFQKDSPKPQPQGITAANLIDAIITHQINQSTEPKQNPAGAMDTILSRYGEPKGASLPPRLKAPPSRDEVVTIDDGPPERGPPRMEPEKVITLNQHIAAIISKNICNPSDGGGSGPLYGRMPDVVPSERMSHGGYTPSSELMTAPPRTPPEGADNGHPPPQTYHSWKLRKALQSEKEERSLIRNPQQHQQQGPYVEPISPPGQPSPGPPEWSPAMPPRSSADGVSYLRPSPQHQQQQHVGLSALDYVKNRIVEVMRTTDEPPTHKGGRGSAHDQPPERPLSEGGHPGHPSPSTGPPRPASAIEAGHPDWRGGKFRPRSVSPSGPPGRPAPPHHHQQQHHDDGRRGELEPVSPPRDSRFYSAPHPPPPQAFPTTYAYPFSALSVRSMAVAPSNPVGSGGSGGPSSLAMAPVAPTSSSSSSSAAVPSSSSSVLLSSQYEPLSDED</sequence>
<feature type="compositionally biased region" description="Basic and acidic residues" evidence="4">
    <location>
        <begin position="1677"/>
        <end position="1693"/>
    </location>
</feature>
<feature type="compositionally biased region" description="Basic and acidic residues" evidence="4">
    <location>
        <begin position="764"/>
        <end position="776"/>
    </location>
</feature>
<organism evidence="7 8">
    <name type="scientific">Rhipicephalus microplus</name>
    <name type="common">Cattle tick</name>
    <name type="synonym">Boophilus microplus</name>
    <dbReference type="NCBI Taxonomy" id="6941"/>
    <lineage>
        <taxon>Eukaryota</taxon>
        <taxon>Metazoa</taxon>
        <taxon>Ecdysozoa</taxon>
        <taxon>Arthropoda</taxon>
        <taxon>Chelicerata</taxon>
        <taxon>Arachnida</taxon>
        <taxon>Acari</taxon>
        <taxon>Parasitiformes</taxon>
        <taxon>Ixodida</taxon>
        <taxon>Ixodoidea</taxon>
        <taxon>Ixodidae</taxon>
        <taxon>Rhipicephalinae</taxon>
        <taxon>Rhipicephalus</taxon>
        <taxon>Boophilus</taxon>
    </lineage>
</organism>
<feature type="compositionally biased region" description="Basic and acidic residues" evidence="4">
    <location>
        <begin position="1602"/>
        <end position="1611"/>
    </location>
</feature>
<dbReference type="SMART" id="SM00717">
    <property type="entry name" value="SANT"/>
    <property type="match status" value="2"/>
</dbReference>
<feature type="region of interest" description="Disordered" evidence="4">
    <location>
        <begin position="764"/>
        <end position="898"/>
    </location>
</feature>
<dbReference type="GO" id="GO:0000785">
    <property type="term" value="C:chromatin"/>
    <property type="evidence" value="ECO:0007669"/>
    <property type="project" value="TreeGrafter"/>
</dbReference>
<keyword evidence="3" id="KW-0175">Coiled coil</keyword>
<reference evidence="7" key="2">
    <citation type="submission" date="2021-09" db="EMBL/GenBank/DDBJ databases">
        <authorList>
            <person name="Jia N."/>
            <person name="Wang J."/>
            <person name="Shi W."/>
            <person name="Du L."/>
            <person name="Sun Y."/>
            <person name="Zhan W."/>
            <person name="Jiang J."/>
            <person name="Wang Q."/>
            <person name="Zhang B."/>
            <person name="Ji P."/>
            <person name="Sakyi L.B."/>
            <person name="Cui X."/>
            <person name="Yuan T."/>
            <person name="Jiang B."/>
            <person name="Yang W."/>
            <person name="Lam T.T.-Y."/>
            <person name="Chang Q."/>
            <person name="Ding S."/>
            <person name="Wang X."/>
            <person name="Zhu J."/>
            <person name="Ruan X."/>
            <person name="Zhao L."/>
            <person name="Wei J."/>
            <person name="Que T."/>
            <person name="Du C."/>
            <person name="Cheng J."/>
            <person name="Dai P."/>
            <person name="Han X."/>
            <person name="Huang E."/>
            <person name="Gao Y."/>
            <person name="Liu J."/>
            <person name="Shao H."/>
            <person name="Ye R."/>
            <person name="Li L."/>
            <person name="Wei W."/>
            <person name="Wang X."/>
            <person name="Wang C."/>
            <person name="Huo Q."/>
            <person name="Li W."/>
            <person name="Guo W."/>
            <person name="Chen H."/>
            <person name="Chen S."/>
            <person name="Zhou L."/>
            <person name="Zhou L."/>
            <person name="Ni X."/>
            <person name="Tian J."/>
            <person name="Zhou Y."/>
            <person name="Sheng Y."/>
            <person name="Liu T."/>
            <person name="Pan Y."/>
            <person name="Xia L."/>
            <person name="Li J."/>
            <person name="Zhao F."/>
            <person name="Cao W."/>
        </authorList>
    </citation>
    <scope>NUCLEOTIDE SEQUENCE</scope>
    <source>
        <strain evidence="7">Rmic-2018</strain>
        <tissue evidence="7">Larvae</tissue>
    </source>
</reference>
<feature type="compositionally biased region" description="Polar residues" evidence="4">
    <location>
        <begin position="1096"/>
        <end position="1107"/>
    </location>
</feature>
<feature type="domain" description="SANT" evidence="6">
    <location>
        <begin position="702"/>
        <end position="753"/>
    </location>
</feature>
<dbReference type="InterPro" id="IPR009057">
    <property type="entry name" value="Homeodomain-like_sf"/>
</dbReference>
<feature type="compositionally biased region" description="Polar residues" evidence="4">
    <location>
        <begin position="1613"/>
        <end position="1622"/>
    </location>
</feature>
<dbReference type="Gene3D" id="1.20.5.430">
    <property type="match status" value="1"/>
</dbReference>
<feature type="domain" description="SANT" evidence="6">
    <location>
        <begin position="464"/>
        <end position="515"/>
    </location>
</feature>
<feature type="region of interest" description="Disordered" evidence="4">
    <location>
        <begin position="1534"/>
        <end position="1803"/>
    </location>
</feature>
<feature type="compositionally biased region" description="Basic and acidic residues" evidence="4">
    <location>
        <begin position="1767"/>
        <end position="1777"/>
    </location>
</feature>
<feature type="region of interest" description="Disordered" evidence="4">
    <location>
        <begin position="1333"/>
        <end position="1445"/>
    </location>
</feature>
<dbReference type="Gene3D" id="1.10.10.60">
    <property type="entry name" value="Homeodomain-like"/>
    <property type="match status" value="1"/>
</dbReference>
<feature type="compositionally biased region" description="Basic and acidic residues" evidence="4">
    <location>
        <begin position="1700"/>
        <end position="1710"/>
    </location>
</feature>
<comment type="subcellular location">
    <subcellularLocation>
        <location evidence="1">Nucleus</location>
    </subcellularLocation>
</comment>
<protein>
    <recommendedName>
        <fullName evidence="9">Nuclear receptor corepressor 1</fullName>
    </recommendedName>
</protein>
<dbReference type="FunFam" id="1.10.10.60:FF:000026">
    <property type="entry name" value="Nuclear receptor corepressor 2 isoform 1"/>
    <property type="match status" value="1"/>
</dbReference>
<dbReference type="GO" id="GO:0032991">
    <property type="term" value="C:protein-containing complex"/>
    <property type="evidence" value="ECO:0007669"/>
    <property type="project" value="UniProtKB-ARBA"/>
</dbReference>
<feature type="region of interest" description="Disordered" evidence="4">
    <location>
        <begin position="154"/>
        <end position="175"/>
    </location>
</feature>
<comment type="similarity">
    <text evidence="2">Belongs to the N-CoR nuclear receptor corepressors family.</text>
</comment>
<dbReference type="GO" id="GO:0005654">
    <property type="term" value="C:nucleoplasm"/>
    <property type="evidence" value="ECO:0007669"/>
    <property type="project" value="UniProtKB-ARBA"/>
</dbReference>
<dbReference type="Pfam" id="PF15784">
    <property type="entry name" value="GPS2_interact"/>
    <property type="match status" value="1"/>
</dbReference>
<accession>A0A9J6F3U8</accession>
<feature type="region of interest" description="Disordered" evidence="4">
    <location>
        <begin position="1818"/>
        <end position="1873"/>
    </location>
</feature>
<feature type="compositionally biased region" description="Basic and acidic residues" evidence="4">
    <location>
        <begin position="1347"/>
        <end position="1376"/>
    </location>
</feature>
<evidence type="ECO:0000259" key="6">
    <source>
        <dbReference type="PROSITE" id="PS51293"/>
    </source>
</evidence>
<feature type="compositionally biased region" description="Pro residues" evidence="4">
    <location>
        <begin position="1718"/>
        <end position="1728"/>
    </location>
</feature>
<dbReference type="Proteomes" id="UP000821866">
    <property type="component" value="Chromosome 1"/>
</dbReference>
<dbReference type="Gene3D" id="1.20.58.1880">
    <property type="match status" value="1"/>
</dbReference>
<feature type="compositionally biased region" description="Polar residues" evidence="4">
    <location>
        <begin position="799"/>
        <end position="809"/>
    </location>
</feature>
<dbReference type="PANTHER" id="PTHR13992:SF39">
    <property type="entry name" value="SMRTER, ISOFORM G"/>
    <property type="match status" value="1"/>
</dbReference>
<feature type="domain" description="Myb-like" evidence="5">
    <location>
        <begin position="705"/>
        <end position="749"/>
    </location>
</feature>
<evidence type="ECO:0000256" key="4">
    <source>
        <dbReference type="SAM" id="MobiDB-lite"/>
    </source>
</evidence>
<evidence type="ECO:0000259" key="5">
    <source>
        <dbReference type="PROSITE" id="PS50090"/>
    </source>
</evidence>
<feature type="compositionally biased region" description="Low complexity" evidence="4">
    <location>
        <begin position="1004"/>
        <end position="1016"/>
    </location>
</feature>
<dbReference type="Pfam" id="PF00249">
    <property type="entry name" value="Myb_DNA-binding"/>
    <property type="match status" value="2"/>
</dbReference>
<name>A0A9J6F3U8_RHIMP</name>
<evidence type="ECO:0008006" key="9">
    <source>
        <dbReference type="Google" id="ProtNLM"/>
    </source>
</evidence>
<dbReference type="InterPro" id="IPR017884">
    <property type="entry name" value="SANT_dom"/>
</dbReference>
<dbReference type="EMBL" id="JABSTU010000001">
    <property type="protein sequence ID" value="KAH8041236.1"/>
    <property type="molecule type" value="Genomic_DNA"/>
</dbReference>
<feature type="region of interest" description="Disordered" evidence="4">
    <location>
        <begin position="918"/>
        <end position="1288"/>
    </location>
</feature>
<feature type="compositionally biased region" description="Pro residues" evidence="4">
    <location>
        <begin position="1628"/>
        <end position="1646"/>
    </location>
</feature>
<dbReference type="InterPro" id="IPR001005">
    <property type="entry name" value="SANT/Myb"/>
</dbReference>
<dbReference type="SUPFAM" id="SSF46689">
    <property type="entry name" value="Homeodomain-like"/>
    <property type="match status" value="2"/>
</dbReference>
<keyword evidence="8" id="KW-1185">Reference proteome</keyword>
<evidence type="ECO:0000256" key="3">
    <source>
        <dbReference type="ARBA" id="ARBA00023054"/>
    </source>
</evidence>
<feature type="compositionally biased region" description="Low complexity" evidence="4">
    <location>
        <begin position="1839"/>
        <end position="1864"/>
    </location>
</feature>
<feature type="compositionally biased region" description="Low complexity" evidence="4">
    <location>
        <begin position="163"/>
        <end position="175"/>
    </location>
</feature>
<dbReference type="PROSITE" id="PS50090">
    <property type="entry name" value="MYB_LIKE"/>
    <property type="match status" value="1"/>
</dbReference>
<dbReference type="GO" id="GO:0006357">
    <property type="term" value="P:regulation of transcription by RNA polymerase II"/>
    <property type="evidence" value="ECO:0007669"/>
    <property type="project" value="TreeGrafter"/>
</dbReference>
<feature type="compositionally biased region" description="Basic and acidic residues" evidence="4">
    <location>
        <begin position="1384"/>
        <end position="1408"/>
    </location>
</feature>
<feature type="compositionally biased region" description="Basic and acidic residues" evidence="4">
    <location>
        <begin position="1507"/>
        <end position="1516"/>
    </location>
</feature>
<dbReference type="VEuPathDB" id="VectorBase:LOC119173636"/>
<evidence type="ECO:0000313" key="8">
    <source>
        <dbReference type="Proteomes" id="UP000821866"/>
    </source>
</evidence>
<evidence type="ECO:0000256" key="1">
    <source>
        <dbReference type="ARBA" id="ARBA00004123"/>
    </source>
</evidence>
<feature type="compositionally biased region" description="Polar residues" evidence="4">
    <location>
        <begin position="1225"/>
        <end position="1246"/>
    </location>
</feature>
<feature type="region of interest" description="Disordered" evidence="4">
    <location>
        <begin position="234"/>
        <end position="267"/>
    </location>
</feature>
<feature type="compositionally biased region" description="Acidic residues" evidence="4">
    <location>
        <begin position="777"/>
        <end position="792"/>
    </location>
</feature>
<feature type="region of interest" description="Disordered" evidence="4">
    <location>
        <begin position="193"/>
        <end position="216"/>
    </location>
</feature>
<proteinExistence type="inferred from homology"/>
<dbReference type="InterPro" id="IPR031557">
    <property type="entry name" value="N-CoR_GPS2_interact"/>
</dbReference>